<reference evidence="3" key="1">
    <citation type="submission" date="2025-08" db="UniProtKB">
        <authorList>
            <consortium name="RefSeq"/>
        </authorList>
    </citation>
    <scope>IDENTIFICATION</scope>
</reference>
<organism evidence="2 3">
    <name type="scientific">Elaeis guineensis var. tenera</name>
    <name type="common">Oil palm</name>
    <dbReference type="NCBI Taxonomy" id="51953"/>
    <lineage>
        <taxon>Eukaryota</taxon>
        <taxon>Viridiplantae</taxon>
        <taxon>Streptophyta</taxon>
        <taxon>Embryophyta</taxon>
        <taxon>Tracheophyta</taxon>
        <taxon>Spermatophyta</taxon>
        <taxon>Magnoliopsida</taxon>
        <taxon>Liliopsida</taxon>
        <taxon>Arecaceae</taxon>
        <taxon>Arecoideae</taxon>
        <taxon>Cocoseae</taxon>
        <taxon>Elaeidinae</taxon>
        <taxon>Elaeis</taxon>
    </lineage>
</organism>
<feature type="domain" description="HMA" evidence="1">
    <location>
        <begin position="5"/>
        <end position="70"/>
    </location>
</feature>
<dbReference type="InterPro" id="IPR006121">
    <property type="entry name" value="HMA_dom"/>
</dbReference>
<name>A0A6I9S2A8_ELAGV</name>
<dbReference type="PANTHER" id="PTHR47488:SF7">
    <property type="entry name" value="HEAVY METAL TRANSPORT_DETOXIFICATION SUPERFAMILY PROTEIN"/>
    <property type="match status" value="1"/>
</dbReference>
<evidence type="ECO:0000259" key="1">
    <source>
        <dbReference type="PROSITE" id="PS50846"/>
    </source>
</evidence>
<keyword evidence="2" id="KW-1185">Reference proteome</keyword>
<dbReference type="Gene3D" id="3.30.70.100">
    <property type="match status" value="1"/>
</dbReference>
<dbReference type="OrthoDB" id="785270at2759"/>
<dbReference type="InterPro" id="IPR036163">
    <property type="entry name" value="HMA_dom_sf"/>
</dbReference>
<dbReference type="InParanoid" id="A0A6I9S2A8"/>
<protein>
    <submittedName>
        <fullName evidence="3">Protein PYRICULARIA ORYZAE RESISTANCE 21</fullName>
    </submittedName>
</protein>
<dbReference type="Proteomes" id="UP000504607">
    <property type="component" value="Chromosome 13"/>
</dbReference>
<dbReference type="GO" id="GO:0046872">
    <property type="term" value="F:metal ion binding"/>
    <property type="evidence" value="ECO:0007669"/>
    <property type="project" value="InterPro"/>
</dbReference>
<dbReference type="PANTHER" id="PTHR47488">
    <property type="entry name" value="HEAVY METAL TRANSPORT/DETOXIFICATION SUPERFAMILY PROTEIN"/>
    <property type="match status" value="1"/>
</dbReference>
<sequence>MAEKTSNLTIKVDVACDDCKKKIEKTICKLEGKGNATITYDEKANTVTISGKFDAQKLCNKLCCKDYVIKSIQITMEPKKKPPPKEEDCKVINKIRITVGSGTCRGTCRGGCKWICKKD</sequence>
<dbReference type="Pfam" id="PF00403">
    <property type="entry name" value="HMA"/>
    <property type="match status" value="1"/>
</dbReference>
<accession>A0A6I9S2A8</accession>
<dbReference type="SUPFAM" id="SSF55008">
    <property type="entry name" value="HMA, heavy metal-associated domain"/>
    <property type="match status" value="1"/>
</dbReference>
<gene>
    <name evidence="3" type="primary">LOC105056044</name>
</gene>
<proteinExistence type="predicted"/>
<evidence type="ECO:0000313" key="3">
    <source>
        <dbReference type="RefSeq" id="XP_010936406.1"/>
    </source>
</evidence>
<dbReference type="GO" id="GO:1900150">
    <property type="term" value="P:regulation of defense response to fungus"/>
    <property type="evidence" value="ECO:0007669"/>
    <property type="project" value="InterPro"/>
</dbReference>
<dbReference type="PROSITE" id="PS50846">
    <property type="entry name" value="HMA_2"/>
    <property type="match status" value="1"/>
</dbReference>
<evidence type="ECO:0000313" key="2">
    <source>
        <dbReference type="Proteomes" id="UP000504607"/>
    </source>
</evidence>
<dbReference type="AlphaFoldDB" id="A0A6I9S2A8"/>
<dbReference type="InterPro" id="IPR044169">
    <property type="entry name" value="PI21"/>
</dbReference>
<dbReference type="RefSeq" id="XP_010936406.1">
    <property type="nucleotide sequence ID" value="XM_010938104.2"/>
</dbReference>